<proteinExistence type="predicted"/>
<comment type="caution">
    <text evidence="2">The sequence shown here is derived from an EMBL/GenBank/DDBJ whole genome shotgun (WGS) entry which is preliminary data.</text>
</comment>
<gene>
    <name evidence="2" type="ORF">TNIN_263651</name>
</gene>
<reference evidence="2" key="1">
    <citation type="submission" date="2020-08" db="EMBL/GenBank/DDBJ databases">
        <title>Multicomponent nature underlies the extraordinary mechanical properties of spider dragline silk.</title>
        <authorList>
            <person name="Kono N."/>
            <person name="Nakamura H."/>
            <person name="Mori M."/>
            <person name="Yoshida Y."/>
            <person name="Ohtoshi R."/>
            <person name="Malay A.D."/>
            <person name="Moran D.A.P."/>
            <person name="Tomita M."/>
            <person name="Numata K."/>
            <person name="Arakawa K."/>
        </authorList>
    </citation>
    <scope>NUCLEOTIDE SEQUENCE</scope>
</reference>
<evidence type="ECO:0000313" key="2">
    <source>
        <dbReference type="EMBL" id="GFY62757.1"/>
    </source>
</evidence>
<feature type="region of interest" description="Disordered" evidence="1">
    <location>
        <begin position="1"/>
        <end position="20"/>
    </location>
</feature>
<dbReference type="AlphaFoldDB" id="A0A8X6XZZ3"/>
<name>A0A8X6XZZ3_9ARAC</name>
<dbReference type="Proteomes" id="UP000886998">
    <property type="component" value="Unassembled WGS sequence"/>
</dbReference>
<evidence type="ECO:0000313" key="3">
    <source>
        <dbReference type="Proteomes" id="UP000886998"/>
    </source>
</evidence>
<accession>A0A8X6XZZ3</accession>
<protein>
    <submittedName>
        <fullName evidence="2">Uncharacterized protein</fullName>
    </submittedName>
</protein>
<organism evidence="2 3">
    <name type="scientific">Trichonephila inaurata madagascariensis</name>
    <dbReference type="NCBI Taxonomy" id="2747483"/>
    <lineage>
        <taxon>Eukaryota</taxon>
        <taxon>Metazoa</taxon>
        <taxon>Ecdysozoa</taxon>
        <taxon>Arthropoda</taxon>
        <taxon>Chelicerata</taxon>
        <taxon>Arachnida</taxon>
        <taxon>Araneae</taxon>
        <taxon>Araneomorphae</taxon>
        <taxon>Entelegynae</taxon>
        <taxon>Araneoidea</taxon>
        <taxon>Nephilidae</taxon>
        <taxon>Trichonephila</taxon>
        <taxon>Trichonephila inaurata</taxon>
    </lineage>
</organism>
<evidence type="ECO:0000256" key="1">
    <source>
        <dbReference type="SAM" id="MobiDB-lite"/>
    </source>
</evidence>
<dbReference type="EMBL" id="BMAV01014395">
    <property type="protein sequence ID" value="GFY62757.1"/>
    <property type="molecule type" value="Genomic_DNA"/>
</dbReference>
<keyword evidence="3" id="KW-1185">Reference proteome</keyword>
<sequence>MVKGNLAGSPSAGESVGPPEARRCRFRKLASLIIEPLILSLPPPSSREEPSCSHPHTTSMLASHLALCPAGDLCNG</sequence>